<evidence type="ECO:0000256" key="2">
    <source>
        <dbReference type="ARBA" id="ARBA00022723"/>
    </source>
</evidence>
<dbReference type="KEGG" id="atl:Athai_34150"/>
<evidence type="ECO:0000256" key="1">
    <source>
        <dbReference type="ARBA" id="ARBA00010211"/>
    </source>
</evidence>
<dbReference type="Gene3D" id="3.90.850.10">
    <property type="entry name" value="Fumarylacetoacetase-like, C-terminal domain"/>
    <property type="match status" value="1"/>
</dbReference>
<dbReference type="InterPro" id="IPR051121">
    <property type="entry name" value="FAH"/>
</dbReference>
<dbReference type="RefSeq" id="WP_203962363.1">
    <property type="nucleotide sequence ID" value="NZ_AP023355.1"/>
</dbReference>
<dbReference type="Proteomes" id="UP000611640">
    <property type="component" value="Chromosome"/>
</dbReference>
<sequence length="289" mass="30658">MRIANLAGRLVLHTDAGAVDVQRASSGRFGADPQAVYERWDEFRDWARTAPTGPVAAFDEARVRAPVPAPRQVFGIGLNYRDHAAEAGLELPASPAVFTKFATSLAGPRGEIALPGSTVDWEVELVAVVGRRARDVSVARGWDHVAGLTVGQDLSERTVQLAGPAPQFSLGKSFPGFGPTGPCLVTPDELVDRDDLALGCALNGRPVQQARTSQLIFSIPELIARLSAVLPLLPGDLVFTGTPAGVGAARNPKRFLRAGDELVSTIDGIGDMRHRFVGRERVVGAETEG</sequence>
<evidence type="ECO:0000313" key="5">
    <source>
        <dbReference type="Proteomes" id="UP000611640"/>
    </source>
</evidence>
<dbReference type="GO" id="GO:0044281">
    <property type="term" value="P:small molecule metabolic process"/>
    <property type="evidence" value="ECO:0007669"/>
    <property type="project" value="UniProtKB-ARBA"/>
</dbReference>
<gene>
    <name evidence="4" type="ORF">Athai_34150</name>
</gene>
<keyword evidence="4" id="KW-0378">Hydrolase</keyword>
<keyword evidence="2" id="KW-0479">Metal-binding</keyword>
<proteinExistence type="inferred from homology"/>
<organism evidence="4 5">
    <name type="scientific">Actinocatenispora thailandica</name>
    <dbReference type="NCBI Taxonomy" id="227318"/>
    <lineage>
        <taxon>Bacteria</taxon>
        <taxon>Bacillati</taxon>
        <taxon>Actinomycetota</taxon>
        <taxon>Actinomycetes</taxon>
        <taxon>Micromonosporales</taxon>
        <taxon>Micromonosporaceae</taxon>
        <taxon>Actinocatenispora</taxon>
    </lineage>
</organism>
<accession>A0A7R7DQY7</accession>
<evidence type="ECO:0000259" key="3">
    <source>
        <dbReference type="Pfam" id="PF01557"/>
    </source>
</evidence>
<dbReference type="Pfam" id="PF01557">
    <property type="entry name" value="FAA_hydrolase"/>
    <property type="match status" value="1"/>
</dbReference>
<dbReference type="PANTHER" id="PTHR42796:SF4">
    <property type="entry name" value="FUMARYLACETOACETATE HYDROLASE DOMAIN-CONTAINING PROTEIN 2A"/>
    <property type="match status" value="1"/>
</dbReference>
<dbReference type="AlphaFoldDB" id="A0A7R7DQY7"/>
<dbReference type="InterPro" id="IPR011234">
    <property type="entry name" value="Fumarylacetoacetase-like_C"/>
</dbReference>
<dbReference type="EMBL" id="AP023355">
    <property type="protein sequence ID" value="BCJ35912.1"/>
    <property type="molecule type" value="Genomic_DNA"/>
</dbReference>
<protein>
    <submittedName>
        <fullName evidence="4">Fumarylacetoacetate hydrolase</fullName>
    </submittedName>
</protein>
<evidence type="ECO:0000313" key="4">
    <source>
        <dbReference type="EMBL" id="BCJ35912.1"/>
    </source>
</evidence>
<name>A0A7R7DQY7_9ACTN</name>
<comment type="similarity">
    <text evidence="1">Belongs to the FAH family.</text>
</comment>
<keyword evidence="5" id="KW-1185">Reference proteome</keyword>
<dbReference type="GO" id="GO:0016787">
    <property type="term" value="F:hydrolase activity"/>
    <property type="evidence" value="ECO:0007669"/>
    <property type="project" value="UniProtKB-KW"/>
</dbReference>
<dbReference type="InterPro" id="IPR036663">
    <property type="entry name" value="Fumarylacetoacetase_C_sf"/>
</dbReference>
<reference evidence="4 5" key="1">
    <citation type="submission" date="2020-08" db="EMBL/GenBank/DDBJ databases">
        <title>Whole genome shotgun sequence of Actinocatenispora thailandica NBRC 105041.</title>
        <authorList>
            <person name="Komaki H."/>
            <person name="Tamura T."/>
        </authorList>
    </citation>
    <scope>NUCLEOTIDE SEQUENCE [LARGE SCALE GENOMIC DNA]</scope>
    <source>
        <strain evidence="4 5">NBRC 105041</strain>
    </source>
</reference>
<dbReference type="GO" id="GO:0046872">
    <property type="term" value="F:metal ion binding"/>
    <property type="evidence" value="ECO:0007669"/>
    <property type="project" value="UniProtKB-KW"/>
</dbReference>
<feature type="domain" description="Fumarylacetoacetase-like C-terminal" evidence="3">
    <location>
        <begin position="73"/>
        <end position="276"/>
    </location>
</feature>
<dbReference type="PANTHER" id="PTHR42796">
    <property type="entry name" value="FUMARYLACETOACETATE HYDROLASE DOMAIN-CONTAINING PROTEIN 2A-RELATED"/>
    <property type="match status" value="1"/>
</dbReference>
<dbReference type="SUPFAM" id="SSF56529">
    <property type="entry name" value="FAH"/>
    <property type="match status" value="1"/>
</dbReference>